<evidence type="ECO:0000259" key="1">
    <source>
        <dbReference type="PROSITE" id="PS51071"/>
    </source>
</evidence>
<dbReference type="PANTHER" id="PTHR30514">
    <property type="entry name" value="GLUCOKINASE"/>
    <property type="match status" value="1"/>
</dbReference>
<dbReference type="Pfam" id="PF01418">
    <property type="entry name" value="HTH_6"/>
    <property type="match status" value="1"/>
</dbReference>
<dbReference type="RefSeq" id="WP_023025683.1">
    <property type="nucleotide sequence ID" value="NZ_CP022432.1"/>
</dbReference>
<accession>A0AAD0MN70</accession>
<proteinExistence type="predicted"/>
<dbReference type="InterPro" id="IPR009057">
    <property type="entry name" value="Homeodomain-like_sf"/>
</dbReference>
<dbReference type="PROSITE" id="PS51071">
    <property type="entry name" value="HTH_RPIR"/>
    <property type="match status" value="1"/>
</dbReference>
<feature type="domain" description="HTH rpiR-type" evidence="1">
    <location>
        <begin position="3"/>
        <end position="79"/>
    </location>
</feature>
<dbReference type="GO" id="GO:0003700">
    <property type="term" value="F:DNA-binding transcription factor activity"/>
    <property type="evidence" value="ECO:0007669"/>
    <property type="project" value="InterPro"/>
</dbReference>
<dbReference type="Proteomes" id="UP000237990">
    <property type="component" value="Chromosome"/>
</dbReference>
<dbReference type="PANTHER" id="PTHR30514:SF1">
    <property type="entry name" value="HTH-TYPE TRANSCRIPTIONAL REGULATOR HEXR-RELATED"/>
    <property type="match status" value="1"/>
</dbReference>
<name>A0AAD0MN70_MESFO</name>
<dbReference type="EMBL" id="CP022432">
    <property type="protein sequence ID" value="AVN65723.1"/>
    <property type="molecule type" value="Genomic_DNA"/>
</dbReference>
<evidence type="ECO:0000313" key="2">
    <source>
        <dbReference type="EMBL" id="AVN65723.1"/>
    </source>
</evidence>
<reference evidence="2 3" key="1">
    <citation type="submission" date="2017-07" db="EMBL/GenBank/DDBJ databases">
        <title>Comparative genomic analysis of Mesoplasma florum.</title>
        <authorList>
            <person name="Baby V."/>
            <person name="Lachance J.-C."/>
            <person name="Gagnon J."/>
            <person name="Lucier J.-F."/>
            <person name="Matteau D."/>
            <person name="Knight T.F."/>
            <person name="Rodrigue S."/>
        </authorList>
    </citation>
    <scope>NUCLEOTIDE SEQUENCE [LARGE SCALE GENOMIC DNA]</scope>
    <source>
        <strain evidence="2 3">W12</strain>
    </source>
</reference>
<dbReference type="InterPro" id="IPR036388">
    <property type="entry name" value="WH-like_DNA-bd_sf"/>
</dbReference>
<protein>
    <recommendedName>
        <fullName evidence="1">HTH rpiR-type domain-containing protein</fullName>
    </recommendedName>
</protein>
<dbReference type="InterPro" id="IPR047640">
    <property type="entry name" value="RpiR-like"/>
</dbReference>
<evidence type="ECO:0000313" key="3">
    <source>
        <dbReference type="Proteomes" id="UP000237990"/>
    </source>
</evidence>
<dbReference type="SUPFAM" id="SSF46689">
    <property type="entry name" value="Homeodomain-like"/>
    <property type="match status" value="1"/>
</dbReference>
<organism evidence="2 3">
    <name type="scientific">Mesoplasma florum</name>
    <name type="common">Acholeplasma florum</name>
    <dbReference type="NCBI Taxonomy" id="2151"/>
    <lineage>
        <taxon>Bacteria</taxon>
        <taxon>Bacillati</taxon>
        <taxon>Mycoplasmatota</taxon>
        <taxon>Mollicutes</taxon>
        <taxon>Entomoplasmatales</taxon>
        <taxon>Entomoplasmataceae</taxon>
        <taxon>Mesoplasma</taxon>
    </lineage>
</organism>
<dbReference type="GO" id="GO:0097367">
    <property type="term" value="F:carbohydrate derivative binding"/>
    <property type="evidence" value="ECO:0007669"/>
    <property type="project" value="InterPro"/>
</dbReference>
<dbReference type="AlphaFoldDB" id="A0AAD0MN70"/>
<gene>
    <name evidence="2" type="ORF">MflW12_3180</name>
</gene>
<sequence>MKNIREELVKISNSPIKDSSYHISNAILKSYHEGNFLNQKQLAILSSVSEASITLFSKKIGFNGYRELVYFLKEEYLKYNKINPIKINSETLKEYHNKISEALTYIDIQEDKIIAFKTKIKEAKWIYMYSSYDQKKNSELFYEAIQSVKKEIVMPLQRKTDLKYVNEMQKGDLAMILLSGLDNAFLITVYNKIKNRGIDLVIVGTESQIKKIDKTDLIIQLPPKNEIDTFDTTKNIYLSYIFNYVLQLFIND</sequence>
<dbReference type="InterPro" id="IPR000281">
    <property type="entry name" value="HTH_RpiR"/>
</dbReference>
<dbReference type="Gene3D" id="1.10.10.10">
    <property type="entry name" value="Winged helix-like DNA-binding domain superfamily/Winged helix DNA-binding domain"/>
    <property type="match status" value="1"/>
</dbReference>
<dbReference type="GO" id="GO:0003677">
    <property type="term" value="F:DNA binding"/>
    <property type="evidence" value="ECO:0007669"/>
    <property type="project" value="InterPro"/>
</dbReference>